<accession>A0ABY1PSD0</accession>
<protein>
    <recommendedName>
        <fullName evidence="3">Transposase</fullName>
    </recommendedName>
</protein>
<name>A0ABY1PSD0_9BACT</name>
<keyword evidence="2" id="KW-1185">Reference proteome</keyword>
<gene>
    <name evidence="1" type="ORF">SAMN06265222_101907</name>
</gene>
<reference evidence="1 2" key="1">
    <citation type="submission" date="2017-05" db="EMBL/GenBank/DDBJ databases">
        <authorList>
            <person name="Varghese N."/>
            <person name="Submissions S."/>
        </authorList>
    </citation>
    <scope>NUCLEOTIDE SEQUENCE [LARGE SCALE GENOMIC DNA]</scope>
    <source>
        <strain evidence="1 2">DSM 25457</strain>
    </source>
</reference>
<dbReference type="EMBL" id="FXUG01000001">
    <property type="protein sequence ID" value="SMP43255.1"/>
    <property type="molecule type" value="Genomic_DNA"/>
</dbReference>
<proteinExistence type="predicted"/>
<evidence type="ECO:0000313" key="1">
    <source>
        <dbReference type="EMBL" id="SMP43255.1"/>
    </source>
</evidence>
<dbReference type="Proteomes" id="UP001158067">
    <property type="component" value="Unassembled WGS sequence"/>
</dbReference>
<sequence length="62" mass="7127">MEIGDVRNAHRFCEVIRRTRLAESVPGWQLRLLDWFEGVHSNLPPRCVSPQGKVGNALTHFE</sequence>
<comment type="caution">
    <text evidence="1">The sequence shown here is derived from an EMBL/GenBank/DDBJ whole genome shotgun (WGS) entry which is preliminary data.</text>
</comment>
<evidence type="ECO:0000313" key="2">
    <source>
        <dbReference type="Proteomes" id="UP001158067"/>
    </source>
</evidence>
<organism evidence="1 2">
    <name type="scientific">Neorhodopirellula lusitana</name>
    <dbReference type="NCBI Taxonomy" id="445327"/>
    <lineage>
        <taxon>Bacteria</taxon>
        <taxon>Pseudomonadati</taxon>
        <taxon>Planctomycetota</taxon>
        <taxon>Planctomycetia</taxon>
        <taxon>Pirellulales</taxon>
        <taxon>Pirellulaceae</taxon>
        <taxon>Neorhodopirellula</taxon>
    </lineage>
</organism>
<evidence type="ECO:0008006" key="3">
    <source>
        <dbReference type="Google" id="ProtNLM"/>
    </source>
</evidence>